<proteinExistence type="predicted"/>
<evidence type="ECO:0000313" key="3">
    <source>
        <dbReference type="Proteomes" id="UP001642464"/>
    </source>
</evidence>
<sequence>MATSDLHKLWEENGNIRDRARMNKALCEWPAPHLVGAATKQAFSLNKVILEKTALWWCTQHQIPQSVPINLIRIEVKRFRELMQLPASDLGVMSVDCWGIKKLFTFALRRWLAGSVTPRDSCLLDIWDIFDSHWEAQGGDASEPEAQAPLLAIEDGPVNGVVIELDPEESGPERRPAADDGYGLVESTSATHSSEAKTSEAIPPSSSPGVLQDRINQLRAEIAVRRASSQPSPPGGPPIDCADTLPMDVDLLYLADTCSPNTKNEWIAAEVALESEPEVKKAETEVSEVKKADKPMEPEVKTAEVVLGPEVKEVKTAKVVPAPEVKEAEVPQEPEVKTAEVVPGPQVKGKPGAAKTKPQRAKKQADSESAACEADASTKRARKTPTSSANAKKQRTSDGKSEAPDLSNMEAPIVLRKDQLERGKVASGEGEEQEEEVEPKPKKAKTAQAKSKGKGRGRGRKAAPKLAEPVTVSDDDDEAEEVKEEEQPEELENSPKAKANKKQGKAEADGVAGKRKEKKVPKAEGAPKRKPRKAPDAAEGDAVATFAGRYCPVKEKEIPHAKFTAIRDVFNGDQTAGQSG</sequence>
<feature type="region of interest" description="Disordered" evidence="1">
    <location>
        <begin position="320"/>
        <end position="540"/>
    </location>
</feature>
<name>A0ABP0KZ85_9DINO</name>
<gene>
    <name evidence="2" type="ORF">SCF082_LOCUS19942</name>
</gene>
<evidence type="ECO:0000313" key="2">
    <source>
        <dbReference type="EMBL" id="CAK9032144.1"/>
    </source>
</evidence>
<organism evidence="2 3">
    <name type="scientific">Durusdinium trenchii</name>
    <dbReference type="NCBI Taxonomy" id="1381693"/>
    <lineage>
        <taxon>Eukaryota</taxon>
        <taxon>Sar</taxon>
        <taxon>Alveolata</taxon>
        <taxon>Dinophyceae</taxon>
        <taxon>Suessiales</taxon>
        <taxon>Symbiodiniaceae</taxon>
        <taxon>Durusdinium</taxon>
    </lineage>
</organism>
<keyword evidence="3" id="KW-1185">Reference proteome</keyword>
<feature type="compositionally biased region" description="Acidic residues" evidence="1">
    <location>
        <begin position="473"/>
        <end position="492"/>
    </location>
</feature>
<feature type="compositionally biased region" description="Basic residues" evidence="1">
    <location>
        <begin position="451"/>
        <end position="463"/>
    </location>
</feature>
<feature type="region of interest" description="Disordered" evidence="1">
    <location>
        <begin position="163"/>
        <end position="211"/>
    </location>
</feature>
<comment type="caution">
    <text evidence="2">The sequence shown here is derived from an EMBL/GenBank/DDBJ whole genome shotgun (WGS) entry which is preliminary data.</text>
</comment>
<feature type="compositionally biased region" description="Basic and acidic residues" evidence="1">
    <location>
        <begin position="504"/>
        <end position="527"/>
    </location>
</feature>
<dbReference type="EMBL" id="CAXAMM010013769">
    <property type="protein sequence ID" value="CAK9032144.1"/>
    <property type="molecule type" value="Genomic_DNA"/>
</dbReference>
<reference evidence="2 3" key="1">
    <citation type="submission" date="2024-02" db="EMBL/GenBank/DDBJ databases">
        <authorList>
            <person name="Chen Y."/>
            <person name="Shah S."/>
            <person name="Dougan E. K."/>
            <person name="Thang M."/>
            <person name="Chan C."/>
        </authorList>
    </citation>
    <scope>NUCLEOTIDE SEQUENCE [LARGE SCALE GENOMIC DNA]</scope>
</reference>
<accession>A0ABP0KZ85</accession>
<feature type="compositionally biased region" description="Basic and acidic residues" evidence="1">
    <location>
        <begin position="415"/>
        <end position="424"/>
    </location>
</feature>
<feature type="compositionally biased region" description="Basic and acidic residues" evidence="1">
    <location>
        <begin position="324"/>
        <end position="338"/>
    </location>
</feature>
<protein>
    <submittedName>
        <fullName evidence="2">Uncharacterized protein</fullName>
    </submittedName>
</protein>
<dbReference type="Proteomes" id="UP001642464">
    <property type="component" value="Unassembled WGS sequence"/>
</dbReference>
<evidence type="ECO:0000256" key="1">
    <source>
        <dbReference type="SAM" id="MobiDB-lite"/>
    </source>
</evidence>